<protein>
    <submittedName>
        <fullName evidence="1">N-acetylmuramic acid 6-phosphate etherase</fullName>
    </submittedName>
</protein>
<dbReference type="EMBL" id="FOAP01000006">
    <property type="protein sequence ID" value="SEL44485.1"/>
    <property type="molecule type" value="Genomic_DNA"/>
</dbReference>
<keyword evidence="2" id="KW-1185">Reference proteome</keyword>
<organism evidence="1 2">
    <name type="scientific">Stigmatella aurantiaca</name>
    <dbReference type="NCBI Taxonomy" id="41"/>
    <lineage>
        <taxon>Bacteria</taxon>
        <taxon>Pseudomonadati</taxon>
        <taxon>Myxococcota</taxon>
        <taxon>Myxococcia</taxon>
        <taxon>Myxococcales</taxon>
        <taxon>Cystobacterineae</taxon>
        <taxon>Archangiaceae</taxon>
        <taxon>Stigmatella</taxon>
    </lineage>
</organism>
<sequence>MAKETEGAARRFQGLDAWGTGELLETLWGGPSRATAADAAPAPSNGNLRTALSALSSQEKGGPCPR</sequence>
<reference evidence="2" key="1">
    <citation type="submission" date="2016-10" db="EMBL/GenBank/DDBJ databases">
        <authorList>
            <person name="Varghese N."/>
            <person name="Submissions S."/>
        </authorList>
    </citation>
    <scope>NUCLEOTIDE SEQUENCE [LARGE SCALE GENOMIC DNA]</scope>
    <source>
        <strain evidence="2">DSM 17044</strain>
    </source>
</reference>
<dbReference type="Proteomes" id="UP000182719">
    <property type="component" value="Unassembled WGS sequence"/>
</dbReference>
<evidence type="ECO:0000313" key="1">
    <source>
        <dbReference type="EMBL" id="SEL44485.1"/>
    </source>
</evidence>
<evidence type="ECO:0000313" key="2">
    <source>
        <dbReference type="Proteomes" id="UP000182719"/>
    </source>
</evidence>
<name>A0A1H7QAH3_STIAU</name>
<dbReference type="AlphaFoldDB" id="A0A1H7QAH3"/>
<proteinExistence type="predicted"/>
<gene>
    <name evidence="1" type="ORF">SAMN05444354_10656</name>
</gene>
<accession>A0A1H7QAH3</accession>